<dbReference type="InterPro" id="IPR001789">
    <property type="entry name" value="Sig_transdc_resp-reg_receiver"/>
</dbReference>
<dbReference type="Gene3D" id="3.30.565.10">
    <property type="entry name" value="Histidine kinase-like ATPase, C-terminal domain"/>
    <property type="match status" value="1"/>
</dbReference>
<protein>
    <recommendedName>
        <fullName evidence="2">histidine kinase</fullName>
        <ecNumber evidence="2">2.7.13.3</ecNumber>
    </recommendedName>
</protein>
<dbReference type="InterPro" id="IPR004358">
    <property type="entry name" value="Sig_transdc_His_kin-like_C"/>
</dbReference>
<evidence type="ECO:0000259" key="7">
    <source>
        <dbReference type="PROSITE" id="PS50110"/>
    </source>
</evidence>
<dbReference type="InterPro" id="IPR005467">
    <property type="entry name" value="His_kinase_dom"/>
</dbReference>
<keyword evidence="5" id="KW-0812">Transmembrane</keyword>
<keyword evidence="8" id="KW-0418">Kinase</keyword>
<feature type="modified residue" description="4-aspartylphosphate" evidence="4">
    <location>
        <position position="499"/>
    </location>
</feature>
<reference evidence="8 9" key="1">
    <citation type="submission" date="2016-10" db="EMBL/GenBank/DDBJ databases">
        <authorList>
            <person name="de Groot N.N."/>
        </authorList>
    </citation>
    <scope>NUCLEOTIDE SEQUENCE [LARGE SCALE GENOMIC DNA]</scope>
    <source>
        <strain evidence="8 9">DSM 21039</strain>
    </source>
</reference>
<evidence type="ECO:0000256" key="3">
    <source>
        <dbReference type="ARBA" id="ARBA00022553"/>
    </source>
</evidence>
<feature type="transmembrane region" description="Helical" evidence="5">
    <location>
        <begin position="100"/>
        <end position="119"/>
    </location>
</feature>
<keyword evidence="9" id="KW-1185">Reference proteome</keyword>
<dbReference type="SMART" id="SM00387">
    <property type="entry name" value="HATPase_c"/>
    <property type="match status" value="1"/>
</dbReference>
<dbReference type="Proteomes" id="UP000198984">
    <property type="component" value="Unassembled WGS sequence"/>
</dbReference>
<dbReference type="AlphaFoldDB" id="A0A1H7S9Z2"/>
<dbReference type="SUPFAM" id="SSF52172">
    <property type="entry name" value="CheY-like"/>
    <property type="match status" value="1"/>
</dbReference>
<keyword evidence="3 4" id="KW-0597">Phosphoprotein</keyword>
<keyword evidence="8" id="KW-0808">Transferase</keyword>
<name>A0A1H7S9Z2_9BACT</name>
<feature type="transmembrane region" description="Helical" evidence="5">
    <location>
        <begin position="53"/>
        <end position="70"/>
    </location>
</feature>
<dbReference type="SUPFAM" id="SSF47384">
    <property type="entry name" value="Homodimeric domain of signal transducing histidine kinase"/>
    <property type="match status" value="1"/>
</dbReference>
<feature type="transmembrane region" description="Helical" evidence="5">
    <location>
        <begin position="77"/>
        <end position="94"/>
    </location>
</feature>
<dbReference type="PRINTS" id="PR00344">
    <property type="entry name" value="BCTRLSENSOR"/>
</dbReference>
<dbReference type="PANTHER" id="PTHR43547:SF2">
    <property type="entry name" value="HYBRID SIGNAL TRANSDUCTION HISTIDINE KINASE C"/>
    <property type="match status" value="1"/>
</dbReference>
<dbReference type="PROSITE" id="PS50109">
    <property type="entry name" value="HIS_KIN"/>
    <property type="match status" value="1"/>
</dbReference>
<dbReference type="Pfam" id="PF02518">
    <property type="entry name" value="HATPase_c"/>
    <property type="match status" value="1"/>
</dbReference>
<dbReference type="Gene3D" id="3.40.50.2300">
    <property type="match status" value="1"/>
</dbReference>
<dbReference type="InterPro" id="IPR036890">
    <property type="entry name" value="HATPase_C_sf"/>
</dbReference>
<keyword evidence="5" id="KW-1133">Transmembrane helix</keyword>
<evidence type="ECO:0000256" key="4">
    <source>
        <dbReference type="PROSITE-ProRule" id="PRU00169"/>
    </source>
</evidence>
<feature type="domain" description="Histidine kinase" evidence="6">
    <location>
        <begin position="211"/>
        <end position="429"/>
    </location>
</feature>
<dbReference type="PANTHER" id="PTHR43547">
    <property type="entry name" value="TWO-COMPONENT HISTIDINE KINASE"/>
    <property type="match status" value="1"/>
</dbReference>
<dbReference type="SMART" id="SM00388">
    <property type="entry name" value="HisKA"/>
    <property type="match status" value="1"/>
</dbReference>
<keyword evidence="5" id="KW-0472">Membrane</keyword>
<sequence length="582" mass="65081">MAILRNIIRTGTQNVDEIAKHAIIAVNRFSLVSLILTSCFGIVFYLLTGELQILAAGLTEAALLAGVLWLNSRHKHLWASYAYICIINGSLVYFSGILAAIIEVHLAFLLMFGASLLFFQKDKHRMISIGITALTLLLCEYNYSYPFINPILKTDYEQMLLRWLARPGIILLDSLVLWYYKKTNEALYSSLMKRSEELEAANTSKNFFIRVTNHELKGPLNAIHEISQTLLLNDEVDESPSLKPLAEDLYTASTTAMQEVTNVLDMSQIEAGKINQVDNSSINIRQFLMNLCKVHQYTANRKKVSIVTEFHDQLPLTIISDKAKLTKVMSNLLVNAVKFTAPKSRVTLKAYVKDGLLYMAVKDRGKGIERERLHTIFDPFETEQNNLMEGSGLGLFITRHFIELLGGEITVNSDPKEGTVFTLHMPLIAGQEEPKVTQPAIAPADYSGKKVLICEDDEISQVYLAKFLERAGCATLLADNGANAINLAEQEMPDLMILDSHMPVMSGRETITHIRNHPHLAHLPIIVISGDAYSGESEELLTAGASEYLLKPVNFRTLSDVMRKYLTSPVNNKRLPPAQAIR</sequence>
<dbReference type="InterPro" id="IPR003594">
    <property type="entry name" value="HATPase_dom"/>
</dbReference>
<proteinExistence type="predicted"/>
<evidence type="ECO:0000256" key="1">
    <source>
        <dbReference type="ARBA" id="ARBA00000085"/>
    </source>
</evidence>
<dbReference type="EC" id="2.7.13.3" evidence="2"/>
<feature type="transmembrane region" description="Helical" evidence="5">
    <location>
        <begin position="126"/>
        <end position="143"/>
    </location>
</feature>
<dbReference type="CDD" id="cd17546">
    <property type="entry name" value="REC_hyHK_CKI1_RcsC-like"/>
    <property type="match status" value="1"/>
</dbReference>
<evidence type="ECO:0000313" key="8">
    <source>
        <dbReference type="EMBL" id="SEL68564.1"/>
    </source>
</evidence>
<dbReference type="InterPro" id="IPR011006">
    <property type="entry name" value="CheY-like_superfamily"/>
</dbReference>
<gene>
    <name evidence="8" type="ORF">SAMN04488505_102848</name>
</gene>
<feature type="domain" description="Response regulatory" evidence="7">
    <location>
        <begin position="450"/>
        <end position="566"/>
    </location>
</feature>
<comment type="catalytic activity">
    <reaction evidence="1">
        <text>ATP + protein L-histidine = ADP + protein N-phospho-L-histidine.</text>
        <dbReference type="EC" id="2.7.13.3"/>
    </reaction>
</comment>
<dbReference type="SMART" id="SM00448">
    <property type="entry name" value="REC"/>
    <property type="match status" value="1"/>
</dbReference>
<dbReference type="RefSeq" id="WP_089910852.1">
    <property type="nucleotide sequence ID" value="NZ_FOBB01000002.1"/>
</dbReference>
<organism evidence="8 9">
    <name type="scientific">Chitinophaga rupis</name>
    <dbReference type="NCBI Taxonomy" id="573321"/>
    <lineage>
        <taxon>Bacteria</taxon>
        <taxon>Pseudomonadati</taxon>
        <taxon>Bacteroidota</taxon>
        <taxon>Chitinophagia</taxon>
        <taxon>Chitinophagales</taxon>
        <taxon>Chitinophagaceae</taxon>
        <taxon>Chitinophaga</taxon>
    </lineage>
</organism>
<dbReference type="PROSITE" id="PS50110">
    <property type="entry name" value="RESPONSE_REGULATORY"/>
    <property type="match status" value="1"/>
</dbReference>
<evidence type="ECO:0000256" key="2">
    <source>
        <dbReference type="ARBA" id="ARBA00012438"/>
    </source>
</evidence>
<dbReference type="EMBL" id="FOBB01000002">
    <property type="protein sequence ID" value="SEL68564.1"/>
    <property type="molecule type" value="Genomic_DNA"/>
</dbReference>
<dbReference type="STRING" id="573321.SAMN04488505_102848"/>
<evidence type="ECO:0000259" key="6">
    <source>
        <dbReference type="PROSITE" id="PS50109"/>
    </source>
</evidence>
<dbReference type="SUPFAM" id="SSF55874">
    <property type="entry name" value="ATPase domain of HSP90 chaperone/DNA topoisomerase II/histidine kinase"/>
    <property type="match status" value="1"/>
</dbReference>
<dbReference type="InterPro" id="IPR003661">
    <property type="entry name" value="HisK_dim/P_dom"/>
</dbReference>
<accession>A0A1H7S9Z2</accession>
<dbReference type="OrthoDB" id="636661at2"/>
<dbReference type="GO" id="GO:0000155">
    <property type="term" value="F:phosphorelay sensor kinase activity"/>
    <property type="evidence" value="ECO:0007669"/>
    <property type="project" value="InterPro"/>
</dbReference>
<evidence type="ECO:0000313" key="9">
    <source>
        <dbReference type="Proteomes" id="UP000198984"/>
    </source>
</evidence>
<feature type="transmembrane region" description="Helical" evidence="5">
    <location>
        <begin position="29"/>
        <end position="47"/>
    </location>
</feature>
<dbReference type="Pfam" id="PF00072">
    <property type="entry name" value="Response_reg"/>
    <property type="match status" value="1"/>
</dbReference>
<evidence type="ECO:0000256" key="5">
    <source>
        <dbReference type="SAM" id="Phobius"/>
    </source>
</evidence>
<dbReference type="Gene3D" id="1.10.287.130">
    <property type="match status" value="1"/>
</dbReference>
<dbReference type="InterPro" id="IPR036097">
    <property type="entry name" value="HisK_dim/P_sf"/>
</dbReference>
<dbReference type="CDD" id="cd00082">
    <property type="entry name" value="HisKA"/>
    <property type="match status" value="1"/>
</dbReference>